<dbReference type="WBParaSite" id="MBELARI_LOCUS9511">
    <property type="protein sequence ID" value="MBELARI_LOCUS9511"/>
    <property type="gene ID" value="MBELARI_LOCUS9511"/>
</dbReference>
<reference evidence="3" key="1">
    <citation type="submission" date="2024-02" db="UniProtKB">
        <authorList>
            <consortium name="WormBaseParasite"/>
        </authorList>
    </citation>
    <scope>IDENTIFICATION</scope>
</reference>
<evidence type="ECO:0000256" key="1">
    <source>
        <dbReference type="SAM" id="MobiDB-lite"/>
    </source>
</evidence>
<sequence>MTALGSEKPRRFTENTVNHGRYSESLERELTRDKVGGTPTEWGPTMGSMEAAGLEYALDGMGRGGVERYGLVGDGPSTPEGGHQSLHESLGCLKPPGWSVKSMVPLWKRCG</sequence>
<feature type="region of interest" description="Disordered" evidence="1">
    <location>
        <begin position="1"/>
        <end position="47"/>
    </location>
</feature>
<name>A0AAF3FUE3_9BILA</name>
<dbReference type="AlphaFoldDB" id="A0AAF3FUE3"/>
<evidence type="ECO:0000313" key="2">
    <source>
        <dbReference type="Proteomes" id="UP000887575"/>
    </source>
</evidence>
<evidence type="ECO:0000313" key="3">
    <source>
        <dbReference type="WBParaSite" id="MBELARI_LOCUS9511"/>
    </source>
</evidence>
<dbReference type="Proteomes" id="UP000887575">
    <property type="component" value="Unassembled WGS sequence"/>
</dbReference>
<keyword evidence="2" id="KW-1185">Reference proteome</keyword>
<organism evidence="2 3">
    <name type="scientific">Mesorhabditis belari</name>
    <dbReference type="NCBI Taxonomy" id="2138241"/>
    <lineage>
        <taxon>Eukaryota</taxon>
        <taxon>Metazoa</taxon>
        <taxon>Ecdysozoa</taxon>
        <taxon>Nematoda</taxon>
        <taxon>Chromadorea</taxon>
        <taxon>Rhabditida</taxon>
        <taxon>Rhabditina</taxon>
        <taxon>Rhabditomorpha</taxon>
        <taxon>Rhabditoidea</taxon>
        <taxon>Rhabditidae</taxon>
        <taxon>Mesorhabditinae</taxon>
        <taxon>Mesorhabditis</taxon>
    </lineage>
</organism>
<proteinExistence type="predicted"/>
<feature type="compositionally biased region" description="Basic and acidic residues" evidence="1">
    <location>
        <begin position="21"/>
        <end position="35"/>
    </location>
</feature>
<accession>A0AAF3FUE3</accession>
<protein>
    <submittedName>
        <fullName evidence="3">Uncharacterized protein</fullName>
    </submittedName>
</protein>